<dbReference type="GO" id="GO:0003964">
    <property type="term" value="F:RNA-directed DNA polymerase activity"/>
    <property type="evidence" value="ECO:0007669"/>
    <property type="project" value="UniProtKB-KW"/>
</dbReference>
<evidence type="ECO:0000256" key="1">
    <source>
        <dbReference type="ARBA" id="ARBA00034120"/>
    </source>
</evidence>
<dbReference type="CDD" id="cd01646">
    <property type="entry name" value="RT_Bac_retron_I"/>
    <property type="match status" value="1"/>
</dbReference>
<keyword evidence="4" id="KW-1185">Reference proteome</keyword>
<dbReference type="InterPro" id="IPR043502">
    <property type="entry name" value="DNA/RNA_pol_sf"/>
</dbReference>
<dbReference type="EMBL" id="JBHUMA010000006">
    <property type="protein sequence ID" value="MFD2599880.1"/>
    <property type="molecule type" value="Genomic_DNA"/>
</dbReference>
<comment type="caution">
    <text evidence="3">The sequence shown here is derived from an EMBL/GenBank/DDBJ whole genome shotgun (WGS) entry which is preliminary data.</text>
</comment>
<comment type="similarity">
    <text evidence="1">Belongs to the bacterial reverse transcriptase family.</text>
</comment>
<keyword evidence="3" id="KW-0808">Transferase</keyword>
<dbReference type="PROSITE" id="PS50878">
    <property type="entry name" value="RT_POL"/>
    <property type="match status" value="1"/>
</dbReference>
<name>A0ABW5NN99_9SPHI</name>
<protein>
    <submittedName>
        <fullName evidence="3">Reverse transcriptase domain-containing protein</fullName>
    </submittedName>
</protein>
<keyword evidence="3" id="KW-0548">Nucleotidyltransferase</keyword>
<evidence type="ECO:0000259" key="2">
    <source>
        <dbReference type="PROSITE" id="PS50878"/>
    </source>
</evidence>
<dbReference type="PANTHER" id="PTHR34047">
    <property type="entry name" value="NUCLEAR INTRON MATURASE 1, MITOCHONDRIAL-RELATED"/>
    <property type="match status" value="1"/>
</dbReference>
<feature type="domain" description="Reverse transcriptase" evidence="2">
    <location>
        <begin position="1"/>
        <end position="267"/>
    </location>
</feature>
<evidence type="ECO:0000313" key="3">
    <source>
        <dbReference type="EMBL" id="MFD2599880.1"/>
    </source>
</evidence>
<sequence length="323" mass="38017">MKRIANLYEQICSISNLELADHLAQKGKSKTYGVITHNKNRDMNLLQLQRMFLDKTYKTSNYQVFKVFEPKERDVYRLPYFPDRIAHHAIMNVLEPIFVKTFTSDTYSCIKGMGLHKASRNVKHALKDVDNTTCCLKIDIKKFYTSVDHDILKKLLRRKFKDQDLLWLLDEIIDSASGLPIGNYLSQYFANFYLTYFDHWIKEVMCVRYYFRYADDIVILHRDKGYLHDIRTKISAYLSENLNLEVKDNRQVFPVASRGIDFLGYVHYHTHTLLRKTIKKRFARKVAKGASKESIASYLGWLKHADCINLKKKLLPNEIILDV</sequence>
<accession>A0ABW5NN99</accession>
<dbReference type="PANTHER" id="PTHR34047:SF8">
    <property type="entry name" value="PROTEIN YKFC"/>
    <property type="match status" value="1"/>
</dbReference>
<dbReference type="InterPro" id="IPR051083">
    <property type="entry name" value="GrpII_Intron_Splice-Mob/Def"/>
</dbReference>
<dbReference type="Pfam" id="PF00078">
    <property type="entry name" value="RVT_1"/>
    <property type="match status" value="1"/>
</dbReference>
<dbReference type="InterPro" id="IPR000477">
    <property type="entry name" value="RT_dom"/>
</dbReference>
<keyword evidence="3" id="KW-0695">RNA-directed DNA polymerase</keyword>
<proteinExistence type="inferred from homology"/>
<dbReference type="RefSeq" id="WP_380870004.1">
    <property type="nucleotide sequence ID" value="NZ_JBHUMA010000006.1"/>
</dbReference>
<dbReference type="Proteomes" id="UP001597393">
    <property type="component" value="Unassembled WGS sequence"/>
</dbReference>
<gene>
    <name evidence="3" type="ORF">ACFSQ3_13060</name>
</gene>
<dbReference type="SUPFAM" id="SSF56672">
    <property type="entry name" value="DNA/RNA polymerases"/>
    <property type="match status" value="1"/>
</dbReference>
<reference evidence="4" key="1">
    <citation type="journal article" date="2019" name="Int. J. Syst. Evol. Microbiol.">
        <title>The Global Catalogue of Microorganisms (GCM) 10K type strain sequencing project: providing services to taxonomists for standard genome sequencing and annotation.</title>
        <authorList>
            <consortium name="The Broad Institute Genomics Platform"/>
            <consortium name="The Broad Institute Genome Sequencing Center for Infectious Disease"/>
            <person name="Wu L."/>
            <person name="Ma J."/>
        </authorList>
    </citation>
    <scope>NUCLEOTIDE SEQUENCE [LARGE SCALE GENOMIC DNA]</scope>
    <source>
        <strain evidence="4">KCTC 42248</strain>
    </source>
</reference>
<evidence type="ECO:0000313" key="4">
    <source>
        <dbReference type="Proteomes" id="UP001597393"/>
    </source>
</evidence>
<organism evidence="3 4">
    <name type="scientific">Sphingobacterium corticis</name>
    <dbReference type="NCBI Taxonomy" id="1812823"/>
    <lineage>
        <taxon>Bacteria</taxon>
        <taxon>Pseudomonadati</taxon>
        <taxon>Bacteroidota</taxon>
        <taxon>Sphingobacteriia</taxon>
        <taxon>Sphingobacteriales</taxon>
        <taxon>Sphingobacteriaceae</taxon>
        <taxon>Sphingobacterium</taxon>
    </lineage>
</organism>